<reference evidence="1 2" key="1">
    <citation type="submission" date="2024-05" db="EMBL/GenBank/DDBJ databases">
        <title>Genome sequencing and assembly of Indian major carp, Cirrhinus mrigala (Hamilton, 1822).</title>
        <authorList>
            <person name="Mohindra V."/>
            <person name="Chowdhury L.M."/>
            <person name="Lal K."/>
            <person name="Jena J.K."/>
        </authorList>
    </citation>
    <scope>NUCLEOTIDE SEQUENCE [LARGE SCALE GENOMIC DNA]</scope>
    <source>
        <strain evidence="1">CM1030</strain>
        <tissue evidence="1">Blood</tissue>
    </source>
</reference>
<protein>
    <submittedName>
        <fullName evidence="1">Uncharacterized protein</fullName>
    </submittedName>
</protein>
<organism evidence="1 2">
    <name type="scientific">Cirrhinus mrigala</name>
    <name type="common">Mrigala</name>
    <dbReference type="NCBI Taxonomy" id="683832"/>
    <lineage>
        <taxon>Eukaryota</taxon>
        <taxon>Metazoa</taxon>
        <taxon>Chordata</taxon>
        <taxon>Craniata</taxon>
        <taxon>Vertebrata</taxon>
        <taxon>Euteleostomi</taxon>
        <taxon>Actinopterygii</taxon>
        <taxon>Neopterygii</taxon>
        <taxon>Teleostei</taxon>
        <taxon>Ostariophysi</taxon>
        <taxon>Cypriniformes</taxon>
        <taxon>Cyprinidae</taxon>
        <taxon>Labeoninae</taxon>
        <taxon>Labeonini</taxon>
        <taxon>Cirrhinus</taxon>
    </lineage>
</organism>
<feature type="non-terminal residue" evidence="1">
    <location>
        <position position="51"/>
    </location>
</feature>
<comment type="caution">
    <text evidence="1">The sequence shown here is derived from an EMBL/GenBank/DDBJ whole genome shotgun (WGS) entry which is preliminary data.</text>
</comment>
<evidence type="ECO:0000313" key="2">
    <source>
        <dbReference type="Proteomes" id="UP001529510"/>
    </source>
</evidence>
<evidence type="ECO:0000313" key="1">
    <source>
        <dbReference type="EMBL" id="KAL0155022.1"/>
    </source>
</evidence>
<dbReference type="EMBL" id="JAMKFB020000025">
    <property type="protein sequence ID" value="KAL0155022.1"/>
    <property type="molecule type" value="Genomic_DNA"/>
</dbReference>
<proteinExistence type="predicted"/>
<accession>A0ABD0N1K8</accession>
<dbReference type="Proteomes" id="UP001529510">
    <property type="component" value="Unassembled WGS sequence"/>
</dbReference>
<sequence>LKWFMARLKALCTALRMPDVLPSNILLLSKVLSTPNGTILDLGSHCLMEIQ</sequence>
<dbReference type="AlphaFoldDB" id="A0ABD0N1K8"/>
<feature type="non-terminal residue" evidence="1">
    <location>
        <position position="1"/>
    </location>
</feature>
<gene>
    <name evidence="1" type="ORF">M9458_049285</name>
</gene>
<keyword evidence="2" id="KW-1185">Reference proteome</keyword>
<name>A0ABD0N1K8_CIRMR</name>